<organism evidence="9 10">
    <name type="scientific">Auricularia subglabra (strain TFB-10046 / SS5)</name>
    <name type="common">White-rot fungus</name>
    <name type="synonym">Auricularia delicata (strain TFB10046)</name>
    <dbReference type="NCBI Taxonomy" id="717982"/>
    <lineage>
        <taxon>Eukaryota</taxon>
        <taxon>Fungi</taxon>
        <taxon>Dikarya</taxon>
        <taxon>Basidiomycota</taxon>
        <taxon>Agaricomycotina</taxon>
        <taxon>Agaricomycetes</taxon>
        <taxon>Auriculariales</taxon>
        <taxon>Auriculariaceae</taxon>
        <taxon>Auricularia</taxon>
    </lineage>
</organism>
<reference evidence="10" key="1">
    <citation type="journal article" date="2012" name="Science">
        <title>The Paleozoic origin of enzymatic lignin decomposition reconstructed from 31 fungal genomes.</title>
        <authorList>
            <person name="Floudas D."/>
            <person name="Binder M."/>
            <person name="Riley R."/>
            <person name="Barry K."/>
            <person name="Blanchette R.A."/>
            <person name="Henrissat B."/>
            <person name="Martinez A.T."/>
            <person name="Otillar R."/>
            <person name="Spatafora J.W."/>
            <person name="Yadav J.S."/>
            <person name="Aerts A."/>
            <person name="Benoit I."/>
            <person name="Boyd A."/>
            <person name="Carlson A."/>
            <person name="Copeland A."/>
            <person name="Coutinho P.M."/>
            <person name="de Vries R.P."/>
            <person name="Ferreira P."/>
            <person name="Findley K."/>
            <person name="Foster B."/>
            <person name="Gaskell J."/>
            <person name="Glotzer D."/>
            <person name="Gorecki P."/>
            <person name="Heitman J."/>
            <person name="Hesse C."/>
            <person name="Hori C."/>
            <person name="Igarashi K."/>
            <person name="Jurgens J.A."/>
            <person name="Kallen N."/>
            <person name="Kersten P."/>
            <person name="Kohler A."/>
            <person name="Kuees U."/>
            <person name="Kumar T.K.A."/>
            <person name="Kuo A."/>
            <person name="LaButti K."/>
            <person name="Larrondo L.F."/>
            <person name="Lindquist E."/>
            <person name="Ling A."/>
            <person name="Lombard V."/>
            <person name="Lucas S."/>
            <person name="Lundell T."/>
            <person name="Martin R."/>
            <person name="McLaughlin D.J."/>
            <person name="Morgenstern I."/>
            <person name="Morin E."/>
            <person name="Murat C."/>
            <person name="Nagy L.G."/>
            <person name="Nolan M."/>
            <person name="Ohm R.A."/>
            <person name="Patyshakuliyeva A."/>
            <person name="Rokas A."/>
            <person name="Ruiz-Duenas F.J."/>
            <person name="Sabat G."/>
            <person name="Salamov A."/>
            <person name="Samejima M."/>
            <person name="Schmutz J."/>
            <person name="Slot J.C."/>
            <person name="St John F."/>
            <person name="Stenlid J."/>
            <person name="Sun H."/>
            <person name="Sun S."/>
            <person name="Syed K."/>
            <person name="Tsang A."/>
            <person name="Wiebenga A."/>
            <person name="Young D."/>
            <person name="Pisabarro A."/>
            <person name="Eastwood D.C."/>
            <person name="Martin F."/>
            <person name="Cullen D."/>
            <person name="Grigoriev I.V."/>
            <person name="Hibbett D.S."/>
        </authorList>
    </citation>
    <scope>NUCLEOTIDE SEQUENCE [LARGE SCALE GENOMIC DNA]</scope>
    <source>
        <strain evidence="10">TFB10046</strain>
    </source>
</reference>
<dbReference type="GO" id="GO:0022857">
    <property type="term" value="F:transmembrane transporter activity"/>
    <property type="evidence" value="ECO:0007669"/>
    <property type="project" value="InterPro"/>
</dbReference>
<dbReference type="InterPro" id="IPR020846">
    <property type="entry name" value="MFS_dom"/>
</dbReference>
<dbReference type="InParanoid" id="J0DCR4"/>
<dbReference type="SUPFAM" id="SSF103473">
    <property type="entry name" value="MFS general substrate transporter"/>
    <property type="match status" value="1"/>
</dbReference>
<evidence type="ECO:0000256" key="2">
    <source>
        <dbReference type="ARBA" id="ARBA00008335"/>
    </source>
</evidence>
<dbReference type="Gene3D" id="1.20.1250.20">
    <property type="entry name" value="MFS general substrate transporter like domains"/>
    <property type="match status" value="2"/>
</dbReference>
<feature type="transmembrane region" description="Helical" evidence="7">
    <location>
        <begin position="365"/>
        <end position="383"/>
    </location>
</feature>
<keyword evidence="6 7" id="KW-0472">Membrane</keyword>
<feature type="domain" description="Major facilitator superfamily (MFS) profile" evidence="8">
    <location>
        <begin position="64"/>
        <end position="457"/>
    </location>
</feature>
<dbReference type="eggNOG" id="ENOG502QU6M">
    <property type="taxonomic scope" value="Eukaryota"/>
</dbReference>
<feature type="transmembrane region" description="Helical" evidence="7">
    <location>
        <begin position="275"/>
        <end position="299"/>
    </location>
</feature>
<comment type="subcellular location">
    <subcellularLocation>
        <location evidence="1">Endomembrane system</location>
        <topology evidence="1">Multi-pass membrane protein</topology>
    </subcellularLocation>
</comment>
<dbReference type="OrthoDB" id="413079at2759"/>
<dbReference type="PANTHER" id="PTHR23514">
    <property type="entry name" value="BYPASS OF STOP CODON PROTEIN 6"/>
    <property type="match status" value="1"/>
</dbReference>
<dbReference type="OMA" id="TSIVTIH"/>
<protein>
    <submittedName>
        <fullName evidence="9">MFS general substrate transporter</fullName>
    </submittedName>
</protein>
<dbReference type="GO" id="GO:0012505">
    <property type="term" value="C:endomembrane system"/>
    <property type="evidence" value="ECO:0007669"/>
    <property type="project" value="UniProtKB-SubCell"/>
</dbReference>
<evidence type="ECO:0000256" key="5">
    <source>
        <dbReference type="ARBA" id="ARBA00022989"/>
    </source>
</evidence>
<feature type="transmembrane region" description="Helical" evidence="7">
    <location>
        <begin position="311"/>
        <end position="329"/>
    </location>
</feature>
<keyword evidence="3" id="KW-0813">Transport</keyword>
<evidence type="ECO:0000256" key="1">
    <source>
        <dbReference type="ARBA" id="ARBA00004127"/>
    </source>
</evidence>
<evidence type="ECO:0000313" key="9">
    <source>
        <dbReference type="EMBL" id="EJD40213.1"/>
    </source>
</evidence>
<feature type="transmembrane region" description="Helical" evidence="7">
    <location>
        <begin position="215"/>
        <end position="236"/>
    </location>
</feature>
<dbReference type="FunFam" id="1.20.1250.20:FF:000286">
    <property type="entry name" value="MFS efflux transporter"/>
    <property type="match status" value="1"/>
</dbReference>
<accession>J0DCR4</accession>
<evidence type="ECO:0000259" key="8">
    <source>
        <dbReference type="PROSITE" id="PS50850"/>
    </source>
</evidence>
<dbReference type="InterPro" id="IPR051788">
    <property type="entry name" value="MFS_Transporter"/>
</dbReference>
<dbReference type="Pfam" id="PF07690">
    <property type="entry name" value="MFS_1"/>
    <property type="match status" value="1"/>
</dbReference>
<feature type="transmembrane region" description="Helical" evidence="7">
    <location>
        <begin position="188"/>
        <end position="209"/>
    </location>
</feature>
<feature type="transmembrane region" description="Helical" evidence="7">
    <location>
        <begin position="395"/>
        <end position="417"/>
    </location>
</feature>
<dbReference type="KEGG" id="adl:AURDEDRAFT_139121"/>
<sequence>MASAEVEQSQPQPAEIIQLAELSNKNEQLSLRTDTASKAAASVAPDEPVALEQTPAQLRTERIRFAALLYSFFLIGWNDGSTGPLLPAIRSYYKVNFAAVSSLFIVTCLGAACGAFSIFYMLDRFGFGKVLVFGAVLQTLAYAVQTAAPPFPVFVLFSFFNGMGMAFQDSTGNGFVASLKRNGARKMGILHAVYGAGAFAAPLVATQFAPMKHWSFFYFTSAGLAITVTAALCVVFRFKRQEVLLLETNSDVHKEEAGAVEHTGGKLQQILALPLVHYLAFYICVYVGVEVTLGGWVVTFIIDERGGGPDAGYISSGFFGGLMVGRVILLPINAWLGERRVIFLYALLTIALDVIIWQVRSLIGNGVAVSIIGVLFGPMYPVVMHQAGLILPPRILAGAVGYIAGFGIIGGAVVPFVTGALANKFEIRVMPIVVLIMTSIMAMLWGLAIRQHKPRTD</sequence>
<dbReference type="EMBL" id="JH687805">
    <property type="protein sequence ID" value="EJD40213.1"/>
    <property type="molecule type" value="Genomic_DNA"/>
</dbReference>
<proteinExistence type="inferred from homology"/>
<dbReference type="Proteomes" id="UP000006514">
    <property type="component" value="Unassembled WGS sequence"/>
</dbReference>
<dbReference type="InterPro" id="IPR011701">
    <property type="entry name" value="MFS"/>
</dbReference>
<evidence type="ECO:0000256" key="6">
    <source>
        <dbReference type="ARBA" id="ARBA00023136"/>
    </source>
</evidence>
<evidence type="ECO:0000256" key="7">
    <source>
        <dbReference type="SAM" id="Phobius"/>
    </source>
</evidence>
<name>J0DCR4_AURST</name>
<evidence type="ECO:0000256" key="4">
    <source>
        <dbReference type="ARBA" id="ARBA00022692"/>
    </source>
</evidence>
<keyword evidence="4 7" id="KW-0812">Transmembrane</keyword>
<dbReference type="AlphaFoldDB" id="J0DCR4"/>
<gene>
    <name evidence="9" type="ORF">AURDEDRAFT_139121</name>
</gene>
<evidence type="ECO:0000313" key="10">
    <source>
        <dbReference type="Proteomes" id="UP000006514"/>
    </source>
</evidence>
<dbReference type="InterPro" id="IPR036259">
    <property type="entry name" value="MFS_trans_sf"/>
</dbReference>
<keyword evidence="5 7" id="KW-1133">Transmembrane helix</keyword>
<dbReference type="PANTHER" id="PTHR23514:SF3">
    <property type="entry name" value="BYPASS OF STOP CODON PROTEIN 6"/>
    <property type="match status" value="1"/>
</dbReference>
<dbReference type="PROSITE" id="PS50850">
    <property type="entry name" value="MFS"/>
    <property type="match status" value="1"/>
</dbReference>
<feature type="transmembrane region" description="Helical" evidence="7">
    <location>
        <begin position="341"/>
        <end position="359"/>
    </location>
</feature>
<feature type="transmembrane region" description="Helical" evidence="7">
    <location>
        <begin position="97"/>
        <end position="120"/>
    </location>
</feature>
<dbReference type="GO" id="GO:0016020">
    <property type="term" value="C:membrane"/>
    <property type="evidence" value="ECO:0007669"/>
    <property type="project" value="TreeGrafter"/>
</dbReference>
<evidence type="ECO:0000256" key="3">
    <source>
        <dbReference type="ARBA" id="ARBA00022448"/>
    </source>
</evidence>
<keyword evidence="10" id="KW-1185">Reference proteome</keyword>
<feature type="transmembrane region" description="Helical" evidence="7">
    <location>
        <begin position="429"/>
        <end position="449"/>
    </location>
</feature>
<comment type="similarity">
    <text evidence="2">Belongs to the major facilitator superfamily.</text>
</comment>